<sequence>MKQKSLLLIALTLVLSLFLAACSGGTTTEPNNNNTNNTNEAPGNDGEDDAEATTGDPVAGGDLVLGSTGSPTMFHPLYSNDTASSEIEDFIFAGMLKTNPALDTELNLAQSWDQSDDGLEHTLKLKEGIKFHDGQPLTAEDVKFTLDIPLHEDYDGPRSGYFEKIASVEVVDELTVKVTLSEPDPKIYIALGYHIYPKHLLEDVAIADLGEYTDFSTKNPIGAGPFKFDKWEDGQYVRVVANDDYVDGRPYLDSLTYRIIPDADALMTALAAGDVHYYTVPSSDIETAKEWEAAGQLKIESGLGLSYSYLGYNLRNSLFEDVKVRQAITHALDRQLMVDTIMNGDGEVADVPASPLSWAYDEDVPRFEYDVEKAKTLLEEAGWTPGADGILEKDGKKFEFGLKTNQGNKVREDLAVVVQEQLTEVGIKVNPEIMEWSAFIADVNPPAWNFDAIILGWALSTDPDPSGIFHSKEIEEGLNFGAWSHPEADSIMDEANRTMDQDERAKLIQEVNKIIAEEQPYTFLYYANAHRAMPANLEGFTFHARLPFYDIEKWWLNPNN</sequence>
<keyword evidence="3 5" id="KW-0732">Signal</keyword>
<gene>
    <name evidence="7" type="primary">appA</name>
    <name evidence="7" type="ORF">BACCIP111883_03651</name>
</gene>
<proteinExistence type="inferred from homology"/>
<feature type="region of interest" description="Disordered" evidence="4">
    <location>
        <begin position="25"/>
        <end position="66"/>
    </location>
</feature>
<evidence type="ECO:0000256" key="5">
    <source>
        <dbReference type="SAM" id="SignalP"/>
    </source>
</evidence>
<dbReference type="InterPro" id="IPR039424">
    <property type="entry name" value="SBP_5"/>
</dbReference>
<evidence type="ECO:0000256" key="4">
    <source>
        <dbReference type="SAM" id="MobiDB-lite"/>
    </source>
</evidence>
<evidence type="ECO:0000256" key="1">
    <source>
        <dbReference type="ARBA" id="ARBA00005695"/>
    </source>
</evidence>
<dbReference type="RefSeq" id="WP_230503778.1">
    <property type="nucleotide sequence ID" value="NZ_CAKJTJ010000028.1"/>
</dbReference>
<feature type="chain" id="PRO_5045862970" evidence="5">
    <location>
        <begin position="21"/>
        <end position="560"/>
    </location>
</feature>
<evidence type="ECO:0000313" key="7">
    <source>
        <dbReference type="EMBL" id="CAG9622860.1"/>
    </source>
</evidence>
<comment type="similarity">
    <text evidence="1">Belongs to the bacterial solute-binding protein 5 family.</text>
</comment>
<dbReference type="InterPro" id="IPR000914">
    <property type="entry name" value="SBP_5_dom"/>
</dbReference>
<evidence type="ECO:0000256" key="2">
    <source>
        <dbReference type="ARBA" id="ARBA00022448"/>
    </source>
</evidence>
<keyword evidence="8" id="KW-1185">Reference proteome</keyword>
<dbReference type="Proteomes" id="UP000789833">
    <property type="component" value="Unassembled WGS sequence"/>
</dbReference>
<dbReference type="Gene3D" id="3.10.105.10">
    <property type="entry name" value="Dipeptide-binding Protein, Domain 3"/>
    <property type="match status" value="1"/>
</dbReference>
<organism evidence="7 8">
    <name type="scientific">Sutcliffiella rhizosphaerae</name>
    <dbReference type="NCBI Taxonomy" id="2880967"/>
    <lineage>
        <taxon>Bacteria</taxon>
        <taxon>Bacillati</taxon>
        <taxon>Bacillota</taxon>
        <taxon>Bacilli</taxon>
        <taxon>Bacillales</taxon>
        <taxon>Bacillaceae</taxon>
        <taxon>Sutcliffiella</taxon>
    </lineage>
</organism>
<feature type="signal peptide" evidence="5">
    <location>
        <begin position="1"/>
        <end position="20"/>
    </location>
</feature>
<dbReference type="PIRSF" id="PIRSF002741">
    <property type="entry name" value="MppA"/>
    <property type="match status" value="1"/>
</dbReference>
<accession>A0ABN8ACB7</accession>
<reference evidence="7 8" key="1">
    <citation type="submission" date="2021-10" db="EMBL/GenBank/DDBJ databases">
        <authorList>
            <person name="Criscuolo A."/>
        </authorList>
    </citation>
    <scope>NUCLEOTIDE SEQUENCE [LARGE SCALE GENOMIC DNA]</scope>
    <source>
        <strain evidence="8">CIP 111883</strain>
    </source>
</reference>
<dbReference type="CDD" id="cd08514">
    <property type="entry name" value="PBP2_AppA_like"/>
    <property type="match status" value="1"/>
</dbReference>
<feature type="domain" description="Solute-binding protein family 5" evidence="6">
    <location>
        <begin position="106"/>
        <end position="466"/>
    </location>
</feature>
<protein>
    <submittedName>
        <fullName evidence="7">Oligopeptide-binding protein AppA</fullName>
    </submittedName>
</protein>
<feature type="compositionally biased region" description="Low complexity" evidence="4">
    <location>
        <begin position="25"/>
        <end position="44"/>
    </location>
</feature>
<comment type="caution">
    <text evidence="7">The sequence shown here is derived from an EMBL/GenBank/DDBJ whole genome shotgun (WGS) entry which is preliminary data.</text>
</comment>
<evidence type="ECO:0000256" key="3">
    <source>
        <dbReference type="ARBA" id="ARBA00022729"/>
    </source>
</evidence>
<keyword evidence="2" id="KW-0813">Transport</keyword>
<dbReference type="EMBL" id="CAKJTJ010000028">
    <property type="protein sequence ID" value="CAG9622860.1"/>
    <property type="molecule type" value="Genomic_DNA"/>
</dbReference>
<dbReference type="InterPro" id="IPR030678">
    <property type="entry name" value="Peptide/Ni-bd"/>
</dbReference>
<name>A0ABN8ACB7_9BACI</name>
<dbReference type="Gene3D" id="3.40.190.10">
    <property type="entry name" value="Periplasmic binding protein-like II"/>
    <property type="match status" value="1"/>
</dbReference>
<evidence type="ECO:0000313" key="8">
    <source>
        <dbReference type="Proteomes" id="UP000789833"/>
    </source>
</evidence>
<dbReference type="PROSITE" id="PS51257">
    <property type="entry name" value="PROKAR_LIPOPROTEIN"/>
    <property type="match status" value="1"/>
</dbReference>
<dbReference type="Gene3D" id="3.90.76.10">
    <property type="entry name" value="Dipeptide-binding Protein, Domain 1"/>
    <property type="match status" value="1"/>
</dbReference>
<dbReference type="PANTHER" id="PTHR30290:SF9">
    <property type="entry name" value="OLIGOPEPTIDE-BINDING PROTEIN APPA"/>
    <property type="match status" value="1"/>
</dbReference>
<dbReference type="SUPFAM" id="SSF53850">
    <property type="entry name" value="Periplasmic binding protein-like II"/>
    <property type="match status" value="1"/>
</dbReference>
<dbReference type="Pfam" id="PF00496">
    <property type="entry name" value="SBP_bac_5"/>
    <property type="match status" value="1"/>
</dbReference>
<evidence type="ECO:0000259" key="6">
    <source>
        <dbReference type="Pfam" id="PF00496"/>
    </source>
</evidence>
<dbReference type="PANTHER" id="PTHR30290">
    <property type="entry name" value="PERIPLASMIC BINDING COMPONENT OF ABC TRANSPORTER"/>
    <property type="match status" value="1"/>
</dbReference>